<dbReference type="InterPro" id="IPR000683">
    <property type="entry name" value="Gfo/Idh/MocA-like_OxRdtase_N"/>
</dbReference>
<dbReference type="PANTHER" id="PTHR43818:SF11">
    <property type="entry name" value="BCDNA.GH03377"/>
    <property type="match status" value="1"/>
</dbReference>
<keyword evidence="1" id="KW-0560">Oxidoreductase</keyword>
<dbReference type="GO" id="GO:0016491">
    <property type="term" value="F:oxidoreductase activity"/>
    <property type="evidence" value="ECO:0007669"/>
    <property type="project" value="UniProtKB-KW"/>
</dbReference>
<feature type="domain" description="GFO/IDH/MocA-like oxidoreductase" evidence="3">
    <location>
        <begin position="133"/>
        <end position="272"/>
    </location>
</feature>
<evidence type="ECO:0000259" key="2">
    <source>
        <dbReference type="Pfam" id="PF01408"/>
    </source>
</evidence>
<dbReference type="AlphaFoldDB" id="A0A6B0YZP0"/>
<organism evidence="4">
    <name type="scientific">Caldilineaceae bacterium SB0664_bin_27</name>
    <dbReference type="NCBI Taxonomy" id="2605260"/>
    <lineage>
        <taxon>Bacteria</taxon>
        <taxon>Bacillati</taxon>
        <taxon>Chloroflexota</taxon>
        <taxon>Caldilineae</taxon>
        <taxon>Caldilineales</taxon>
        <taxon>Caldilineaceae</taxon>
    </lineage>
</organism>
<feature type="domain" description="Gfo/Idh/MocA-like oxidoreductase N-terminal" evidence="2">
    <location>
        <begin position="5"/>
        <end position="122"/>
    </location>
</feature>
<comment type="caution">
    <text evidence="4">The sequence shown here is derived from an EMBL/GenBank/DDBJ whole genome shotgun (WGS) entry which is preliminary data.</text>
</comment>
<dbReference type="GO" id="GO:0000166">
    <property type="term" value="F:nucleotide binding"/>
    <property type="evidence" value="ECO:0007669"/>
    <property type="project" value="InterPro"/>
</dbReference>
<protein>
    <submittedName>
        <fullName evidence="4">Gfo/Idh/MocA family oxidoreductase</fullName>
    </submittedName>
</protein>
<dbReference type="InterPro" id="IPR050463">
    <property type="entry name" value="Gfo/Idh/MocA_oxidrdct_glycsds"/>
</dbReference>
<dbReference type="SUPFAM" id="SSF55347">
    <property type="entry name" value="Glyceraldehyde-3-phosphate dehydrogenase-like, C-terminal domain"/>
    <property type="match status" value="1"/>
</dbReference>
<reference evidence="4" key="1">
    <citation type="submission" date="2019-09" db="EMBL/GenBank/DDBJ databases">
        <title>Characterisation of the sponge microbiome using genome-centric metagenomics.</title>
        <authorList>
            <person name="Engelberts J.P."/>
            <person name="Robbins S.J."/>
            <person name="De Goeij J.M."/>
            <person name="Aranda M."/>
            <person name="Bell S.C."/>
            <person name="Webster N.S."/>
        </authorList>
    </citation>
    <scope>NUCLEOTIDE SEQUENCE</scope>
    <source>
        <strain evidence="4">SB0664_bin_27</strain>
    </source>
</reference>
<gene>
    <name evidence="4" type="ORF">F4Y42_15620</name>
</gene>
<name>A0A6B0YZP0_9CHLR</name>
<dbReference type="EMBL" id="VXRG01000130">
    <property type="protein sequence ID" value="MXY94868.1"/>
    <property type="molecule type" value="Genomic_DNA"/>
</dbReference>
<dbReference type="Pfam" id="PF22725">
    <property type="entry name" value="GFO_IDH_MocA_C3"/>
    <property type="match status" value="1"/>
</dbReference>
<dbReference type="Pfam" id="PF01408">
    <property type="entry name" value="GFO_IDH_MocA"/>
    <property type="match status" value="1"/>
</dbReference>
<accession>A0A6B0YZP0</accession>
<sequence>MSKILKVGVVGVGGIARSHMPGWAASEEAEVVAGSDISAEALERWGALYGVKKLASDPAELFNDPDIDIIDVCTPNRYHAPIAIAALNAGKHVICEKPLAPTPGEIRQMIEARDSAGKLLMTAQHFRFRGDSQALKAELSTGTLGEVYHARSWMLRRGWLPVRPGFIYKKHSGGGPTIDVGVHILDLTLWLMDNPQPVAVSGVAKAPLALREGAFSAWKLAPVPQDMDVEDFAAAFVRFENGATLVLETSWLLHHDTPGEDTQIWLYGTEGGCHWPTTKILETNYQTKQFSNRFLQLTQDKMEPHALECVEFAKAVKDGAPSPVPAEQSLQVQEILDGIYRSHEEGREVRVGK</sequence>
<evidence type="ECO:0000259" key="3">
    <source>
        <dbReference type="Pfam" id="PF22725"/>
    </source>
</evidence>
<dbReference type="PANTHER" id="PTHR43818">
    <property type="entry name" value="BCDNA.GH03377"/>
    <property type="match status" value="1"/>
</dbReference>
<proteinExistence type="predicted"/>
<dbReference type="SUPFAM" id="SSF51735">
    <property type="entry name" value="NAD(P)-binding Rossmann-fold domains"/>
    <property type="match status" value="1"/>
</dbReference>
<evidence type="ECO:0000256" key="1">
    <source>
        <dbReference type="ARBA" id="ARBA00023002"/>
    </source>
</evidence>
<dbReference type="Gene3D" id="3.40.50.720">
    <property type="entry name" value="NAD(P)-binding Rossmann-like Domain"/>
    <property type="match status" value="1"/>
</dbReference>
<dbReference type="InterPro" id="IPR036291">
    <property type="entry name" value="NAD(P)-bd_dom_sf"/>
</dbReference>
<dbReference type="InterPro" id="IPR055170">
    <property type="entry name" value="GFO_IDH_MocA-like_dom"/>
</dbReference>
<evidence type="ECO:0000313" key="4">
    <source>
        <dbReference type="EMBL" id="MXY94868.1"/>
    </source>
</evidence>
<dbReference type="Gene3D" id="3.30.360.10">
    <property type="entry name" value="Dihydrodipicolinate Reductase, domain 2"/>
    <property type="match status" value="1"/>
</dbReference>